<name>A0A4Y2WZX4_ARAVE</name>
<reference evidence="1 2" key="1">
    <citation type="journal article" date="2019" name="Sci. Rep.">
        <title>Orb-weaving spider Araneus ventricosus genome elucidates the spidroin gene catalogue.</title>
        <authorList>
            <person name="Kono N."/>
            <person name="Nakamura H."/>
            <person name="Ohtoshi R."/>
            <person name="Moran D.A.P."/>
            <person name="Shinohara A."/>
            <person name="Yoshida Y."/>
            <person name="Fujiwara M."/>
            <person name="Mori M."/>
            <person name="Tomita M."/>
            <person name="Arakawa K."/>
        </authorList>
    </citation>
    <scope>NUCLEOTIDE SEQUENCE [LARGE SCALE GENOMIC DNA]</scope>
</reference>
<gene>
    <name evidence="1" type="ORF">AVEN_95649_1</name>
</gene>
<accession>A0A4Y2WZX4</accession>
<keyword evidence="2" id="KW-1185">Reference proteome</keyword>
<dbReference type="Proteomes" id="UP000499080">
    <property type="component" value="Unassembled WGS sequence"/>
</dbReference>
<evidence type="ECO:0000313" key="2">
    <source>
        <dbReference type="Proteomes" id="UP000499080"/>
    </source>
</evidence>
<proteinExistence type="predicted"/>
<sequence>MAGAFILGFVDRSLVTIMSQQIRLVAKVWFGGSSARSLSEPDFHHKFWNLNRSCLYCNAANKTVKVRGSSLIVRYKAGQVRFNGIHSTPIASRRLSLAFVWRILCYKPSK</sequence>
<organism evidence="1 2">
    <name type="scientific">Araneus ventricosus</name>
    <name type="common">Orbweaver spider</name>
    <name type="synonym">Epeira ventricosa</name>
    <dbReference type="NCBI Taxonomy" id="182803"/>
    <lineage>
        <taxon>Eukaryota</taxon>
        <taxon>Metazoa</taxon>
        <taxon>Ecdysozoa</taxon>
        <taxon>Arthropoda</taxon>
        <taxon>Chelicerata</taxon>
        <taxon>Arachnida</taxon>
        <taxon>Araneae</taxon>
        <taxon>Araneomorphae</taxon>
        <taxon>Entelegynae</taxon>
        <taxon>Araneoidea</taxon>
        <taxon>Araneidae</taxon>
        <taxon>Araneus</taxon>
    </lineage>
</organism>
<protein>
    <submittedName>
        <fullName evidence="1">Uncharacterized protein</fullName>
    </submittedName>
</protein>
<dbReference type="EMBL" id="BGPR01068068">
    <property type="protein sequence ID" value="GBO42110.1"/>
    <property type="molecule type" value="Genomic_DNA"/>
</dbReference>
<dbReference type="AlphaFoldDB" id="A0A4Y2WZX4"/>
<comment type="caution">
    <text evidence="1">The sequence shown here is derived from an EMBL/GenBank/DDBJ whole genome shotgun (WGS) entry which is preliminary data.</text>
</comment>
<evidence type="ECO:0000313" key="1">
    <source>
        <dbReference type="EMBL" id="GBO42110.1"/>
    </source>
</evidence>